<gene>
    <name evidence="1" type="ORF">OG398_32545</name>
</gene>
<name>A0AAU2VYN1_9ACTN</name>
<evidence type="ECO:0000313" key="1">
    <source>
        <dbReference type="EMBL" id="WTW72645.1"/>
    </source>
</evidence>
<sequence length="715" mass="78358">MTGAHGAAAPILPEVMSGRISYAEIGTLAQVKRPVVTTWARRHADFPQPVGYEGGSPVFDGHAVVEWLLTTGRGNTDARRLRAELALHTLSSWCRRMPARTMLDGVTALIHLRHELDEPLADLGWDALLQRADEIDFEDTYIRREVFALTADDEAGPALAGLADELIEAAYSPAEAVEWVMEARRRLGCHDLAMDEPASAVTTTLARLSGIAALDEDSEDFIVAVPYANSGDLLVALHAQTDPEVRPFFLAAEPTQDLARLARRRMLVRGVQEYELDMADGQHLATDDWGYPRVIVCVLPYGAAEARSPLAVLQQIQDLTDLLTDYCTAVVLGPSDALVHALPPREEADRLRRSFLTEGLLKAAVNLPEGAVPYRPAYRTAIWVLCRTPKDERRGQILLADLSSKPLTAPSLDALVEDLDIFRAAGWRADGRHEPRSGEILAATGLRDRPGTAFAPQHRTAARRYTRAVVERPARISDLELRLAQLADKTRLELSLTAELKAHAVLRPEERPFRRTSVSVLVKQRRLRRLPGHRIAPEHLTVDGHYAVLTPDEITGFGAGGARRIDRGVLLTAYEHAEFTQPGDVVVTATPSFGACVDEEGLSVVAFPARVLRVRPDAERPVRPRVLAALLRAAAAEYARVGGAVRAARRLEDFPIPDLDQEEADRYEALLAEIGRRTTLLRQQTAALDDLAALTAAGLTDGTLTLIEPPASFRS</sequence>
<accession>A0AAU2VYN1</accession>
<reference evidence="1" key="1">
    <citation type="submission" date="2022-10" db="EMBL/GenBank/DDBJ databases">
        <title>The complete genomes of actinobacterial strains from the NBC collection.</title>
        <authorList>
            <person name="Joergensen T.S."/>
            <person name="Alvarez Arevalo M."/>
            <person name="Sterndorff E.B."/>
            <person name="Faurdal D."/>
            <person name="Vuksanovic O."/>
            <person name="Mourched A.-S."/>
            <person name="Charusanti P."/>
            <person name="Shaw S."/>
            <person name="Blin K."/>
            <person name="Weber T."/>
        </authorList>
    </citation>
    <scope>NUCLEOTIDE SEQUENCE</scope>
    <source>
        <strain evidence="1">NBC_00008</strain>
    </source>
</reference>
<dbReference type="AlphaFoldDB" id="A0AAU2VYN1"/>
<dbReference type="SUPFAM" id="SSF53335">
    <property type="entry name" value="S-adenosyl-L-methionine-dependent methyltransferases"/>
    <property type="match status" value="1"/>
</dbReference>
<protein>
    <submittedName>
        <fullName evidence="1">Uncharacterized protein</fullName>
    </submittedName>
</protein>
<dbReference type="EMBL" id="CP108313">
    <property type="protein sequence ID" value="WTW72645.1"/>
    <property type="molecule type" value="Genomic_DNA"/>
</dbReference>
<organism evidence="1">
    <name type="scientific">Streptomyces sp. NBC_00008</name>
    <dbReference type="NCBI Taxonomy" id="2903610"/>
    <lineage>
        <taxon>Bacteria</taxon>
        <taxon>Bacillati</taxon>
        <taxon>Actinomycetota</taxon>
        <taxon>Actinomycetes</taxon>
        <taxon>Kitasatosporales</taxon>
        <taxon>Streptomycetaceae</taxon>
        <taxon>Streptomyces</taxon>
    </lineage>
</organism>
<dbReference type="Gene3D" id="3.40.50.150">
    <property type="entry name" value="Vaccinia Virus protein VP39"/>
    <property type="match status" value="1"/>
</dbReference>
<dbReference type="InterPro" id="IPR029063">
    <property type="entry name" value="SAM-dependent_MTases_sf"/>
</dbReference>
<proteinExistence type="predicted"/>